<feature type="transmembrane region" description="Helical" evidence="1">
    <location>
        <begin position="79"/>
        <end position="100"/>
    </location>
</feature>
<dbReference type="Proteomes" id="UP000292685">
    <property type="component" value="Unassembled WGS sequence"/>
</dbReference>
<name>A0A4Q8AIC2_9MICC</name>
<protein>
    <submittedName>
        <fullName evidence="2">Uncharacterized protein</fullName>
    </submittedName>
</protein>
<keyword evidence="1" id="KW-0812">Transmembrane</keyword>
<organism evidence="2 3">
    <name type="scientific">Zhihengliuella halotolerans</name>
    <dbReference type="NCBI Taxonomy" id="370736"/>
    <lineage>
        <taxon>Bacteria</taxon>
        <taxon>Bacillati</taxon>
        <taxon>Actinomycetota</taxon>
        <taxon>Actinomycetes</taxon>
        <taxon>Micrococcales</taxon>
        <taxon>Micrococcaceae</taxon>
        <taxon>Zhihengliuella</taxon>
    </lineage>
</organism>
<comment type="caution">
    <text evidence="2">The sequence shown here is derived from an EMBL/GenBank/DDBJ whole genome shotgun (WGS) entry which is preliminary data.</text>
</comment>
<dbReference type="EMBL" id="SHLA01000001">
    <property type="protein sequence ID" value="RZU63671.1"/>
    <property type="molecule type" value="Genomic_DNA"/>
</dbReference>
<evidence type="ECO:0000313" key="2">
    <source>
        <dbReference type="EMBL" id="RZU63671.1"/>
    </source>
</evidence>
<proteinExistence type="predicted"/>
<dbReference type="OrthoDB" id="10011016at2"/>
<dbReference type="RefSeq" id="WP_130451998.1">
    <property type="nucleotide sequence ID" value="NZ_SHLA01000001.1"/>
</dbReference>
<keyword evidence="3" id="KW-1185">Reference proteome</keyword>
<keyword evidence="1" id="KW-0472">Membrane</keyword>
<sequence>MSRSLAWLALAVAAGLVLLGLVLVGSYRFPVPLVYPALPTPDYALQAAIAYAGAVPIVAVLVVAGVFAHKRPEQRGRIVARGAGVMILIGLIVSIVALTLPAP</sequence>
<evidence type="ECO:0000313" key="3">
    <source>
        <dbReference type="Proteomes" id="UP000292685"/>
    </source>
</evidence>
<feature type="transmembrane region" description="Helical" evidence="1">
    <location>
        <begin position="44"/>
        <end position="67"/>
    </location>
</feature>
<evidence type="ECO:0000256" key="1">
    <source>
        <dbReference type="SAM" id="Phobius"/>
    </source>
</evidence>
<gene>
    <name evidence="2" type="ORF">EV380_3295</name>
</gene>
<accession>A0A4Q8AIC2</accession>
<dbReference type="AlphaFoldDB" id="A0A4Q8AIC2"/>
<keyword evidence="1" id="KW-1133">Transmembrane helix</keyword>
<reference evidence="2 3" key="1">
    <citation type="submission" date="2019-02" db="EMBL/GenBank/DDBJ databases">
        <title>Sequencing the genomes of 1000 actinobacteria strains.</title>
        <authorList>
            <person name="Klenk H.-P."/>
        </authorList>
    </citation>
    <scope>NUCLEOTIDE SEQUENCE [LARGE SCALE GENOMIC DNA]</scope>
    <source>
        <strain evidence="2 3">DSM 17364</strain>
    </source>
</reference>